<evidence type="ECO:0000313" key="4">
    <source>
        <dbReference type="EMBL" id="MFC6289981.1"/>
    </source>
</evidence>
<dbReference type="PROSITE" id="PS50977">
    <property type="entry name" value="HTH_TETR_2"/>
    <property type="match status" value="1"/>
</dbReference>
<dbReference type="InterPro" id="IPR009057">
    <property type="entry name" value="Homeodomain-like_sf"/>
</dbReference>
<keyword evidence="1 2" id="KW-0238">DNA-binding</keyword>
<dbReference type="Pfam" id="PF00440">
    <property type="entry name" value="TetR_N"/>
    <property type="match status" value="1"/>
</dbReference>
<evidence type="ECO:0000313" key="5">
    <source>
        <dbReference type="Proteomes" id="UP001596258"/>
    </source>
</evidence>
<feature type="DNA-binding region" description="H-T-H motif" evidence="2">
    <location>
        <begin position="37"/>
        <end position="56"/>
    </location>
</feature>
<evidence type="ECO:0000259" key="3">
    <source>
        <dbReference type="PROSITE" id="PS50977"/>
    </source>
</evidence>
<dbReference type="InterPro" id="IPR050624">
    <property type="entry name" value="HTH-type_Tx_Regulator"/>
</dbReference>
<dbReference type="SUPFAM" id="SSF46689">
    <property type="entry name" value="Homeodomain-like"/>
    <property type="match status" value="1"/>
</dbReference>
<sequence>MAEATKETRREQAQSTQKKIFNAALRVMQERGYEKTTIREICKQANTSLGSFYTYFKSKDAVLQAFYDEAVTTYTASPQSANNLQDTQANILDFYDWYADYVTTIGVDFCRIFFSPSNRALDTDKVYNQIMQTTLKFITQGFQEQVFDKNQTTPRGLNKDICIVFKGALLDWCAENGNYNLKQYTHHLLTTYLKAVTLK</sequence>
<keyword evidence="5" id="KW-1185">Reference proteome</keyword>
<dbReference type="Gene3D" id="1.10.357.10">
    <property type="entry name" value="Tetracycline Repressor, domain 2"/>
    <property type="match status" value="1"/>
</dbReference>
<dbReference type="PANTHER" id="PTHR43479:SF11">
    <property type="entry name" value="ACREF_ENVCD OPERON REPRESSOR-RELATED"/>
    <property type="match status" value="1"/>
</dbReference>
<protein>
    <submittedName>
        <fullName evidence="4">TetR/AcrR family transcriptional regulator</fullName>
    </submittedName>
</protein>
<comment type="caution">
    <text evidence="4">The sequence shown here is derived from an EMBL/GenBank/DDBJ whole genome shotgun (WGS) entry which is preliminary data.</text>
</comment>
<dbReference type="PANTHER" id="PTHR43479">
    <property type="entry name" value="ACREF/ENVCD OPERON REPRESSOR-RELATED"/>
    <property type="match status" value="1"/>
</dbReference>
<reference evidence="5" key="1">
    <citation type="journal article" date="2019" name="Int. J. Syst. Evol. Microbiol.">
        <title>The Global Catalogue of Microorganisms (GCM) 10K type strain sequencing project: providing services to taxonomists for standard genome sequencing and annotation.</title>
        <authorList>
            <consortium name="The Broad Institute Genomics Platform"/>
            <consortium name="The Broad Institute Genome Sequencing Center for Infectious Disease"/>
            <person name="Wu L."/>
            <person name="Ma J."/>
        </authorList>
    </citation>
    <scope>NUCLEOTIDE SEQUENCE [LARGE SCALE GENOMIC DNA]</scope>
    <source>
        <strain evidence="5">CCM 8893</strain>
    </source>
</reference>
<evidence type="ECO:0000256" key="1">
    <source>
        <dbReference type="ARBA" id="ARBA00023125"/>
    </source>
</evidence>
<gene>
    <name evidence="4" type="ORF">ACFP1M_07310</name>
</gene>
<evidence type="ECO:0000256" key="2">
    <source>
        <dbReference type="PROSITE-ProRule" id="PRU00335"/>
    </source>
</evidence>
<dbReference type="EMBL" id="JBHSSO010000058">
    <property type="protein sequence ID" value="MFC6289981.1"/>
    <property type="molecule type" value="Genomic_DNA"/>
</dbReference>
<dbReference type="InterPro" id="IPR001647">
    <property type="entry name" value="HTH_TetR"/>
</dbReference>
<feature type="domain" description="HTH tetR-type" evidence="3">
    <location>
        <begin position="14"/>
        <end position="74"/>
    </location>
</feature>
<dbReference type="RefSeq" id="WP_125577780.1">
    <property type="nucleotide sequence ID" value="NZ_JBHSSO010000058.1"/>
</dbReference>
<dbReference type="PRINTS" id="PR00455">
    <property type="entry name" value="HTHTETR"/>
</dbReference>
<proteinExistence type="predicted"/>
<name>A0ABW1UAW5_9LACO</name>
<accession>A0ABW1UAW5</accession>
<dbReference type="Proteomes" id="UP001596258">
    <property type="component" value="Unassembled WGS sequence"/>
</dbReference>
<organism evidence="4 5">
    <name type="scientific">Levilactobacillus angrenensis</name>
    <dbReference type="NCBI Taxonomy" id="2486020"/>
    <lineage>
        <taxon>Bacteria</taxon>
        <taxon>Bacillati</taxon>
        <taxon>Bacillota</taxon>
        <taxon>Bacilli</taxon>
        <taxon>Lactobacillales</taxon>
        <taxon>Lactobacillaceae</taxon>
        <taxon>Levilactobacillus</taxon>
    </lineage>
</organism>